<comment type="caution">
    <text evidence="1">The sequence shown here is derived from an EMBL/GenBank/DDBJ whole genome shotgun (WGS) entry which is preliminary data.</text>
</comment>
<accession>A0A8J4X2J2</accession>
<keyword evidence="2" id="KW-1185">Reference proteome</keyword>
<reference evidence="1" key="1">
    <citation type="submission" date="2020-07" db="EMBL/GenBank/DDBJ databases">
        <title>Clarias magur genome sequencing, assembly and annotation.</title>
        <authorList>
            <person name="Kushwaha B."/>
            <person name="Kumar R."/>
            <person name="Das P."/>
            <person name="Joshi C.G."/>
            <person name="Kumar D."/>
            <person name="Nagpure N.S."/>
            <person name="Pandey M."/>
            <person name="Agarwal S."/>
            <person name="Srivastava S."/>
            <person name="Singh M."/>
            <person name="Sahoo L."/>
            <person name="Jayasankar P."/>
            <person name="Meher P.K."/>
            <person name="Koringa P.G."/>
            <person name="Iquebal M.A."/>
            <person name="Das S.P."/>
            <person name="Bit A."/>
            <person name="Patnaik S."/>
            <person name="Patel N."/>
            <person name="Shah T.M."/>
            <person name="Hinsu A."/>
            <person name="Jena J.K."/>
        </authorList>
    </citation>
    <scope>NUCLEOTIDE SEQUENCE</scope>
    <source>
        <strain evidence="1">CIFAMagur01</strain>
        <tissue evidence="1">Testis</tissue>
    </source>
</reference>
<dbReference type="Proteomes" id="UP000727407">
    <property type="component" value="Unassembled WGS sequence"/>
</dbReference>
<dbReference type="GO" id="GO:0003964">
    <property type="term" value="F:RNA-directed DNA polymerase activity"/>
    <property type="evidence" value="ECO:0007669"/>
    <property type="project" value="UniProtKB-KW"/>
</dbReference>
<keyword evidence="1" id="KW-0548">Nucleotidyltransferase</keyword>
<evidence type="ECO:0000313" key="1">
    <source>
        <dbReference type="EMBL" id="KAF5891528.1"/>
    </source>
</evidence>
<dbReference type="AlphaFoldDB" id="A0A8J4X2J2"/>
<organism evidence="1 2">
    <name type="scientific">Clarias magur</name>
    <name type="common">Asian catfish</name>
    <name type="synonym">Macropteronotus magur</name>
    <dbReference type="NCBI Taxonomy" id="1594786"/>
    <lineage>
        <taxon>Eukaryota</taxon>
        <taxon>Metazoa</taxon>
        <taxon>Chordata</taxon>
        <taxon>Craniata</taxon>
        <taxon>Vertebrata</taxon>
        <taxon>Euteleostomi</taxon>
        <taxon>Actinopterygii</taxon>
        <taxon>Neopterygii</taxon>
        <taxon>Teleostei</taxon>
        <taxon>Ostariophysi</taxon>
        <taxon>Siluriformes</taxon>
        <taxon>Clariidae</taxon>
        <taxon>Clarias</taxon>
    </lineage>
</organism>
<proteinExistence type="predicted"/>
<gene>
    <name evidence="1" type="ORF">DAT39_018769</name>
</gene>
<evidence type="ECO:0000313" key="2">
    <source>
        <dbReference type="Proteomes" id="UP000727407"/>
    </source>
</evidence>
<keyword evidence="1" id="KW-0695">RNA-directed DNA polymerase</keyword>
<protein>
    <submittedName>
        <fullName evidence="1">RNA-directed DNA polymerase from mobile element jockey-like</fullName>
    </submittedName>
</protein>
<name>A0A8J4X2J2_CLAMG</name>
<sequence length="64" mass="7815">MKKRKPKVNGPYWEKLNVRAKQKYFEELVEIKNFKPYDLVAEEWMKEPDTQPLLTHPDILITWL</sequence>
<dbReference type="EMBL" id="QNUK01000576">
    <property type="protein sequence ID" value="KAF5891528.1"/>
    <property type="molecule type" value="Genomic_DNA"/>
</dbReference>
<keyword evidence="1" id="KW-0808">Transferase</keyword>
<dbReference type="OrthoDB" id="6155932at2759"/>